<dbReference type="Proteomes" id="UP001184833">
    <property type="component" value="Unassembled WGS sequence"/>
</dbReference>
<protein>
    <submittedName>
        <fullName evidence="1">3-hydroxybutyryl-CoA dehydrogenase</fullName>
        <ecNumber evidence="1">1.1.1.157</ecNumber>
    </submittedName>
</protein>
<evidence type="ECO:0000313" key="2">
    <source>
        <dbReference type="Proteomes" id="UP001184833"/>
    </source>
</evidence>
<reference evidence="1" key="1">
    <citation type="submission" date="2023-07" db="EMBL/GenBank/DDBJ databases">
        <title>Sorghum-associated microbial communities from plants grown in Nebraska, USA.</title>
        <authorList>
            <person name="Schachtman D."/>
        </authorList>
    </citation>
    <scope>NUCLEOTIDE SEQUENCE</scope>
    <source>
        <strain evidence="1">DS2329</strain>
    </source>
</reference>
<keyword evidence="1" id="KW-0560">Oxidoreductase</keyword>
<keyword evidence="2" id="KW-1185">Reference proteome</keyword>
<evidence type="ECO:0000313" key="1">
    <source>
        <dbReference type="EMBL" id="MDR6461162.1"/>
    </source>
</evidence>
<dbReference type="EC" id="1.1.1.157" evidence="1"/>
<accession>A0ACC6JDJ0</accession>
<dbReference type="EMBL" id="JAVDQX010000007">
    <property type="protein sequence ID" value="MDR6461162.1"/>
    <property type="molecule type" value="Genomic_DNA"/>
</dbReference>
<comment type="caution">
    <text evidence="1">The sequence shown here is derived from an EMBL/GenBank/DDBJ whole genome shotgun (WGS) entry which is preliminary data.</text>
</comment>
<name>A0ACC6JDJ0_9FLAO</name>
<proteinExistence type="predicted"/>
<gene>
    <name evidence="1" type="ORF">J2786_004315</name>
</gene>
<sequence length="376" mass="42198">MNIGIIGAGTMGIGIAQVAATNGCKVWVYDANAKQVETATVGLEKTLTRLVDKQKISAEKMTEILANISIATELKDFKDCELIIEAIVENKDIKTKVFTELENYVSESCIISSNTSSISITSLGAELKKPERFIGIHFFNPAPLMPLVEVIPSLLTEKTLPEKIYNLMKEWGKTPVIAKDIPGFIVNRIARPYYGEGLRLVEENIATPEQVDDAMKTLGNFKMGPFELMDLIGVDVNFAVTTTVYKDYFYDPKYKPSLLQQRMSEAKLHGRKTGKGFYDYSEGAENPVAQKDDALYQQIFLRIISMLINEAVEAKRLGVANDEDIELAMQKGVNYPKGLLSWGKEIGYAKISETLQNLYEEYQEERYRQSPLLNKM</sequence>
<organism evidence="1 2">
    <name type="scientific">Chryseobacterium vietnamense</name>
    <dbReference type="NCBI Taxonomy" id="866785"/>
    <lineage>
        <taxon>Bacteria</taxon>
        <taxon>Pseudomonadati</taxon>
        <taxon>Bacteroidota</taxon>
        <taxon>Flavobacteriia</taxon>
        <taxon>Flavobacteriales</taxon>
        <taxon>Weeksellaceae</taxon>
        <taxon>Chryseobacterium group</taxon>
        <taxon>Chryseobacterium</taxon>
    </lineage>
</organism>